<feature type="transmembrane region" description="Helical" evidence="1">
    <location>
        <begin position="39"/>
        <end position="58"/>
    </location>
</feature>
<dbReference type="EMBL" id="CP142149">
    <property type="protein sequence ID" value="WSE31814.1"/>
    <property type="molecule type" value="Genomic_DNA"/>
</dbReference>
<feature type="transmembrane region" description="Helical" evidence="1">
    <location>
        <begin position="88"/>
        <end position="108"/>
    </location>
</feature>
<evidence type="ECO:0000313" key="3">
    <source>
        <dbReference type="EMBL" id="WSE31814.1"/>
    </source>
</evidence>
<dbReference type="Gene3D" id="3.40.50.10330">
    <property type="entry name" value="Probable inorganic polyphosphate/atp-NAD kinase, domain 1"/>
    <property type="match status" value="1"/>
</dbReference>
<dbReference type="InterPro" id="IPR017438">
    <property type="entry name" value="ATP-NAD_kinase_N"/>
</dbReference>
<accession>A0ABZ1IBG4</accession>
<dbReference type="Proteomes" id="UP001330812">
    <property type="component" value="Chromosome"/>
</dbReference>
<feature type="transmembrane region" description="Helical" evidence="1">
    <location>
        <begin position="65"/>
        <end position="82"/>
    </location>
</feature>
<keyword evidence="4" id="KW-1185">Reference proteome</keyword>
<keyword evidence="3" id="KW-0808">Transferase</keyword>
<dbReference type="InterPro" id="IPR016064">
    <property type="entry name" value="NAD/diacylglycerol_kinase_sf"/>
</dbReference>
<evidence type="ECO:0000313" key="4">
    <source>
        <dbReference type="Proteomes" id="UP001330812"/>
    </source>
</evidence>
<sequence>MTGPTPSLARRACALGALLALAAAIVVVVVAAVRSPWQLVLAVVLLVIATIAAWAALVRHGLARVVLAIVAVVALLAIIALPELRTYVVLPLVIGLMVLAALAARVAIGHDLAHRAPADRVGPARHGVLLMNPRSGGGKVAQFDLEREARSRGIMPVVLRRGDDLRALAEEAAQHADVIGMAGGDGSQALVADVARRHGLPYVCVPAGTRNHFALDLGLDREDVTAALDAYGEAAEHRIDLAVIGDRVFVNNASLGVYATVVQSPGYRDAKVSTVAGQLPQLLGPDSEHFDLHYRGPDSEEAAPADIVLVSNGAYRLDRLSGFGSRARLDSGALGIVTVSVDRARDLPALITAELTGQLARYPGYRAWQAEEFVVSSGQSVVDIGVDGEALQIEPPLRFRILPGALRVRVPLDAPGVAPAAAAPSGMGEAVRVLLRVLVGRPAH</sequence>
<keyword evidence="1" id="KW-1133">Transmembrane helix</keyword>
<reference evidence="3 4" key="1">
    <citation type="journal article" date="2015" name="Int. J. Syst. Evol. Microbiol.">
        <title>Amycolatopsis rhabdoformis sp. nov., an actinomycete isolated from a tropical forest soil.</title>
        <authorList>
            <person name="Souza W.R."/>
            <person name="Silva R.E."/>
            <person name="Goodfellow M."/>
            <person name="Busarakam K."/>
            <person name="Figueiro F.S."/>
            <person name="Ferreira D."/>
            <person name="Rodrigues-Filho E."/>
            <person name="Moraes L.A.B."/>
            <person name="Zucchi T.D."/>
        </authorList>
    </citation>
    <scope>NUCLEOTIDE SEQUENCE [LARGE SCALE GENOMIC DNA]</scope>
    <source>
        <strain evidence="3 4">NCIMB 14900</strain>
    </source>
</reference>
<dbReference type="GO" id="GO:0016301">
    <property type="term" value="F:kinase activity"/>
    <property type="evidence" value="ECO:0007669"/>
    <property type="project" value="UniProtKB-KW"/>
</dbReference>
<feature type="domain" description="DAGKc" evidence="2">
    <location>
        <begin position="122"/>
        <end position="248"/>
    </location>
</feature>
<dbReference type="Pfam" id="PF00781">
    <property type="entry name" value="DAGK_cat"/>
    <property type="match status" value="1"/>
</dbReference>
<dbReference type="SUPFAM" id="SSF111331">
    <property type="entry name" value="NAD kinase/diacylglycerol kinase-like"/>
    <property type="match status" value="1"/>
</dbReference>
<keyword evidence="1" id="KW-0812">Transmembrane</keyword>
<protein>
    <submittedName>
        <fullName evidence="3">Diacylglycerol kinase family protein</fullName>
    </submittedName>
</protein>
<evidence type="ECO:0000259" key="2">
    <source>
        <dbReference type="PROSITE" id="PS50146"/>
    </source>
</evidence>
<proteinExistence type="predicted"/>
<keyword evidence="1" id="KW-0472">Membrane</keyword>
<feature type="transmembrane region" description="Helical" evidence="1">
    <location>
        <begin position="12"/>
        <end position="33"/>
    </location>
</feature>
<keyword evidence="3" id="KW-0418">Kinase</keyword>
<gene>
    <name evidence="3" type="ORF">VSH64_06795</name>
</gene>
<dbReference type="InterPro" id="IPR001206">
    <property type="entry name" value="Diacylglycerol_kinase_cat_dom"/>
</dbReference>
<dbReference type="Gene3D" id="2.60.200.40">
    <property type="match status" value="1"/>
</dbReference>
<evidence type="ECO:0000256" key="1">
    <source>
        <dbReference type="SAM" id="Phobius"/>
    </source>
</evidence>
<organism evidence="3 4">
    <name type="scientific">Amycolatopsis rhabdoformis</name>
    <dbReference type="NCBI Taxonomy" id="1448059"/>
    <lineage>
        <taxon>Bacteria</taxon>
        <taxon>Bacillati</taxon>
        <taxon>Actinomycetota</taxon>
        <taxon>Actinomycetes</taxon>
        <taxon>Pseudonocardiales</taxon>
        <taxon>Pseudonocardiaceae</taxon>
        <taxon>Amycolatopsis</taxon>
    </lineage>
</organism>
<name>A0ABZ1IBG4_9PSEU</name>
<dbReference type="RefSeq" id="WP_326834621.1">
    <property type="nucleotide sequence ID" value="NZ_CP142149.1"/>
</dbReference>
<dbReference type="PROSITE" id="PS50146">
    <property type="entry name" value="DAGK"/>
    <property type="match status" value="1"/>
</dbReference>